<evidence type="ECO:0000313" key="9">
    <source>
        <dbReference type="Proteomes" id="UP000183255"/>
    </source>
</evidence>
<organism evidence="8 9">
    <name type="scientific">Proteiniclasticum ruminis</name>
    <dbReference type="NCBI Taxonomy" id="398199"/>
    <lineage>
        <taxon>Bacteria</taxon>
        <taxon>Bacillati</taxon>
        <taxon>Bacillota</taxon>
        <taxon>Clostridia</taxon>
        <taxon>Eubacteriales</taxon>
        <taxon>Clostridiaceae</taxon>
        <taxon>Proteiniclasticum</taxon>
    </lineage>
</organism>
<dbReference type="GO" id="GO:0008932">
    <property type="term" value="F:lytic endotransglycosylase activity"/>
    <property type="evidence" value="ECO:0007669"/>
    <property type="project" value="UniProtKB-UniRule"/>
</dbReference>
<evidence type="ECO:0000256" key="5">
    <source>
        <dbReference type="ARBA" id="ARBA00023239"/>
    </source>
</evidence>
<dbReference type="AlphaFoldDB" id="A0A1G8FW11"/>
<dbReference type="GO" id="GO:0071555">
    <property type="term" value="P:cell wall organization"/>
    <property type="evidence" value="ECO:0007669"/>
    <property type="project" value="UniProtKB-KW"/>
</dbReference>
<keyword evidence="4 7" id="KW-0472">Membrane</keyword>
<dbReference type="RefSeq" id="WP_051651403.1">
    <property type="nucleotide sequence ID" value="NZ_FNDZ01000001.1"/>
</dbReference>
<sequence>MKKFLFILLLFALILAGTGLVGYAYYNSVGEKPLNTDEEIIEINVEPNDNFSRVLTRLDKEGLLRNLLLTRVYFRFNPVETALKPGTFKINAQGSLHEIIQQLNEGEDIYEVTVTIPEGFTIERMGEAFEEKGLFSKEAFIQAVKNYIVPSWLENTDERHYVLEGYLAPATYKFRKGQTPSFVVDTMYKAFVNRMYAVLKETGEELPTSEWNELITIASMIEREAASVEEMPRVASVIYNRLSRGDKLQLDATVVYALGLNAKDKVTLEDLKVESPYNTYYVRALPIGPIASPGAAAIKAAINPEITEYLYYVLDPSIRQHYFTSDYNEFLQKKREFQGN</sequence>
<dbReference type="PANTHER" id="PTHR30518">
    <property type="entry name" value="ENDOLYTIC MUREIN TRANSGLYCOSYLASE"/>
    <property type="match status" value="1"/>
</dbReference>
<dbReference type="EC" id="4.2.2.29" evidence="7"/>
<evidence type="ECO:0000256" key="4">
    <source>
        <dbReference type="ARBA" id="ARBA00023136"/>
    </source>
</evidence>
<dbReference type="GO" id="GO:0009252">
    <property type="term" value="P:peptidoglycan biosynthetic process"/>
    <property type="evidence" value="ECO:0007669"/>
    <property type="project" value="UniProtKB-UniRule"/>
</dbReference>
<evidence type="ECO:0000256" key="1">
    <source>
        <dbReference type="ARBA" id="ARBA00022475"/>
    </source>
</evidence>
<dbReference type="Pfam" id="PF02618">
    <property type="entry name" value="YceG"/>
    <property type="match status" value="1"/>
</dbReference>
<keyword evidence="2 7" id="KW-0812">Transmembrane</keyword>
<keyword evidence="5 7" id="KW-0456">Lyase</keyword>
<evidence type="ECO:0000256" key="6">
    <source>
        <dbReference type="ARBA" id="ARBA00023316"/>
    </source>
</evidence>
<evidence type="ECO:0000256" key="2">
    <source>
        <dbReference type="ARBA" id="ARBA00022692"/>
    </source>
</evidence>
<comment type="catalytic activity">
    <reaction evidence="7">
        <text>a peptidoglycan chain = a peptidoglycan chain with N-acetyl-1,6-anhydromuramyl-[peptide] at the reducing end + a peptidoglycan chain with N-acetylglucosamine at the non-reducing end.</text>
        <dbReference type="EC" id="4.2.2.29"/>
    </reaction>
</comment>
<dbReference type="HAMAP" id="MF_02065">
    <property type="entry name" value="MltG"/>
    <property type="match status" value="1"/>
</dbReference>
<accession>A0A1G8FW11</accession>
<feature type="site" description="Important for catalytic activity" evidence="7">
    <location>
        <position position="224"/>
    </location>
</feature>
<dbReference type="InterPro" id="IPR003770">
    <property type="entry name" value="MLTG-like"/>
</dbReference>
<dbReference type="PANTHER" id="PTHR30518:SF2">
    <property type="entry name" value="ENDOLYTIC MUREIN TRANSGLYCOSYLASE"/>
    <property type="match status" value="1"/>
</dbReference>
<comment type="function">
    <text evidence="7">Functions as a peptidoglycan terminase that cleaves nascent peptidoglycan strands endolytically to terminate their elongation.</text>
</comment>
<dbReference type="Proteomes" id="UP000183255">
    <property type="component" value="Unassembled WGS sequence"/>
</dbReference>
<protein>
    <recommendedName>
        <fullName evidence="7">Endolytic murein transglycosylase</fullName>
        <ecNumber evidence="7">4.2.2.29</ecNumber>
    </recommendedName>
    <alternativeName>
        <fullName evidence="7">Peptidoglycan lytic transglycosylase</fullName>
    </alternativeName>
    <alternativeName>
        <fullName evidence="7">Peptidoglycan polymerization terminase</fullName>
    </alternativeName>
</protein>
<dbReference type="EMBL" id="FNDZ01000001">
    <property type="protein sequence ID" value="SDH86307.1"/>
    <property type="molecule type" value="Genomic_DNA"/>
</dbReference>
<comment type="similarity">
    <text evidence="7">Belongs to the transglycosylase MltG family.</text>
</comment>
<evidence type="ECO:0000313" key="8">
    <source>
        <dbReference type="EMBL" id="SDH86307.1"/>
    </source>
</evidence>
<keyword evidence="6 7" id="KW-0961">Cell wall biogenesis/degradation</keyword>
<gene>
    <name evidence="7" type="primary">mltG</name>
    <name evidence="8" type="ORF">SAMN05421804_10157</name>
</gene>
<reference evidence="8 9" key="1">
    <citation type="submission" date="2016-10" db="EMBL/GenBank/DDBJ databases">
        <authorList>
            <person name="de Groot N.N."/>
        </authorList>
    </citation>
    <scope>NUCLEOTIDE SEQUENCE [LARGE SCALE GENOMIC DNA]</scope>
    <source>
        <strain evidence="8 9">CGMCC 1.5058</strain>
    </source>
</reference>
<keyword evidence="3 7" id="KW-1133">Transmembrane helix</keyword>
<dbReference type="NCBIfam" id="TIGR00247">
    <property type="entry name" value="endolytic transglycosylase MltG"/>
    <property type="match status" value="1"/>
</dbReference>
<evidence type="ECO:0000256" key="3">
    <source>
        <dbReference type="ARBA" id="ARBA00022989"/>
    </source>
</evidence>
<keyword evidence="1 7" id="KW-1003">Cell membrane</keyword>
<name>A0A1G8FW11_9CLOT</name>
<evidence type="ECO:0000256" key="7">
    <source>
        <dbReference type="HAMAP-Rule" id="MF_02065"/>
    </source>
</evidence>
<dbReference type="CDD" id="cd08010">
    <property type="entry name" value="MltG_like"/>
    <property type="match status" value="1"/>
</dbReference>
<dbReference type="GO" id="GO:0005886">
    <property type="term" value="C:plasma membrane"/>
    <property type="evidence" value="ECO:0007669"/>
    <property type="project" value="UniProtKB-UniRule"/>
</dbReference>
<proteinExistence type="inferred from homology"/>
<dbReference type="Gene3D" id="3.30.1490.480">
    <property type="entry name" value="Endolytic murein transglycosylase"/>
    <property type="match status" value="1"/>
</dbReference>